<dbReference type="RefSeq" id="WP_261958347.1">
    <property type="nucleotide sequence ID" value="NZ_AP026074.1"/>
</dbReference>
<geneLocation type="plasmid" evidence="1 2">
    <name>SNP1</name>
</geneLocation>
<organism evidence="1 2">
    <name type="scientific">Streptomyces nigrescens</name>
    <dbReference type="NCBI Taxonomy" id="1920"/>
    <lineage>
        <taxon>Bacteria</taxon>
        <taxon>Bacillati</taxon>
        <taxon>Actinomycetota</taxon>
        <taxon>Actinomycetes</taxon>
        <taxon>Kitasatosporales</taxon>
        <taxon>Streptomycetaceae</taxon>
        <taxon>Streptomyces</taxon>
    </lineage>
</organism>
<sequence>MESEDLELMADGLAIVGSFNMADMQRSRRALLFWLHLGELDGLTGRRMRDFTRSHLAHAGRAYAAAQYLADEGLISAPPGWETSGLIRLTRRGRECLERYEGNVSLYVETNRPATGDIKIEIGGNVAGSAISGAGDSSVSDSNNVQPAVLDHADLVAVLGRIRPYLSSFPGGGGLVDELQQQAVAEEDTPELRSSMWERIQQTLIANGMDRVIDIFASAFGS</sequence>
<dbReference type="EMBL" id="AP026074">
    <property type="protein sequence ID" value="BDM74934.1"/>
    <property type="molecule type" value="Genomic_DNA"/>
</dbReference>
<accession>A0ABN6R985</accession>
<evidence type="ECO:0000313" key="1">
    <source>
        <dbReference type="EMBL" id="BDM74934.1"/>
    </source>
</evidence>
<proteinExistence type="predicted"/>
<dbReference type="Proteomes" id="UP001059597">
    <property type="component" value="Plasmid SNP1"/>
</dbReference>
<gene>
    <name evidence="1" type="ORF">HEK616_84210</name>
</gene>
<name>A0ABN6R985_STRNI</name>
<evidence type="ECO:0000313" key="2">
    <source>
        <dbReference type="Proteomes" id="UP001059597"/>
    </source>
</evidence>
<keyword evidence="2" id="KW-1185">Reference proteome</keyword>
<keyword evidence="1" id="KW-0614">Plasmid</keyword>
<reference evidence="1" key="1">
    <citation type="submission" date="2022-06" db="EMBL/GenBank/DDBJ databases">
        <title>Complete genome sequence of Streptomyces nigrescens HEK616.</title>
        <authorList>
            <person name="Asamizu S."/>
            <person name="Onaka H."/>
        </authorList>
    </citation>
    <scope>NUCLEOTIDE SEQUENCE</scope>
    <source>
        <strain evidence="1">HEK616</strain>
        <plasmid evidence="1">SNP1</plasmid>
    </source>
</reference>
<protein>
    <submittedName>
        <fullName evidence="1">Uncharacterized protein</fullName>
    </submittedName>
</protein>